<dbReference type="SUPFAM" id="SSF88697">
    <property type="entry name" value="PUA domain-like"/>
    <property type="match status" value="1"/>
</dbReference>
<dbReference type="InterPro" id="IPR015947">
    <property type="entry name" value="PUA-like_sf"/>
</dbReference>
<reference evidence="1 2" key="1">
    <citation type="journal article" date="2015" name="Nature">
        <title>rRNA introns, odd ribosomes, and small enigmatic genomes across a large radiation of phyla.</title>
        <authorList>
            <person name="Brown C.T."/>
            <person name="Hug L.A."/>
            <person name="Thomas B.C."/>
            <person name="Sharon I."/>
            <person name="Castelle C.J."/>
            <person name="Singh A."/>
            <person name="Wilkins M.J."/>
            <person name="Williams K.H."/>
            <person name="Banfield J.F."/>
        </authorList>
    </citation>
    <scope>NUCLEOTIDE SEQUENCE [LARGE SCALE GENOMIC DNA]</scope>
</reference>
<proteinExistence type="predicted"/>
<accession>A0A0G0P9I6</accession>
<sequence>MDHLAIMKKSWGLTEKILMGQKKIESRWYKAKVAPWDRIKEGEVIYFKNSGEPVTLKAEVEKVLQFSNLTQDKVKGILTEYGELDGIENNQINDFYHFFKDKNYCMLIFLTNPQKVKPFNIDKTGFGMMSAWLMVDDIEKIKVSSV</sequence>
<protein>
    <recommendedName>
        <fullName evidence="3">ASCH domain-containing protein</fullName>
    </recommendedName>
</protein>
<name>A0A0G0P9I6_UNCC2</name>
<dbReference type="STRING" id="1618345.UT18_C0007G0045"/>
<dbReference type="Proteomes" id="UP000034207">
    <property type="component" value="Unassembled WGS sequence"/>
</dbReference>
<evidence type="ECO:0000313" key="2">
    <source>
        <dbReference type="Proteomes" id="UP000034207"/>
    </source>
</evidence>
<dbReference type="Gene3D" id="2.30.130.30">
    <property type="entry name" value="Hypothetical protein"/>
    <property type="match status" value="1"/>
</dbReference>
<gene>
    <name evidence="1" type="ORF">UT18_C0007G0045</name>
</gene>
<comment type="caution">
    <text evidence="1">The sequence shown here is derived from an EMBL/GenBank/DDBJ whole genome shotgun (WGS) entry which is preliminary data.</text>
</comment>
<dbReference type="AlphaFoldDB" id="A0A0G0P9I6"/>
<evidence type="ECO:0000313" key="1">
    <source>
        <dbReference type="EMBL" id="KKQ94789.1"/>
    </source>
</evidence>
<organism evidence="1 2">
    <name type="scientific">candidate division CPR2 bacterium GW2011_GWC2_39_10</name>
    <dbReference type="NCBI Taxonomy" id="1618345"/>
    <lineage>
        <taxon>Bacteria</taxon>
        <taxon>Bacteria division CPR2</taxon>
    </lineage>
</organism>
<dbReference type="EMBL" id="LBVV01000007">
    <property type="protein sequence ID" value="KKQ94789.1"/>
    <property type="molecule type" value="Genomic_DNA"/>
</dbReference>
<evidence type="ECO:0008006" key="3">
    <source>
        <dbReference type="Google" id="ProtNLM"/>
    </source>
</evidence>